<keyword evidence="1" id="KW-0812">Transmembrane</keyword>
<reference evidence="2 3" key="1">
    <citation type="journal article" date="2005" name="Nucleic Acids Res.">
        <title>Genomic blueprint of Hahella chejuensis, a marine microbe producing an algicidal agent.</title>
        <authorList>
            <person name="Jeong H."/>
            <person name="Yim J.H."/>
            <person name="Lee C."/>
            <person name="Choi S.-H."/>
            <person name="Park Y.K."/>
            <person name="Yoon S.H."/>
            <person name="Hur C.-G."/>
            <person name="Kang H.-Y."/>
            <person name="Kim D."/>
            <person name="Lee H.H."/>
            <person name="Park K.H."/>
            <person name="Park S.-H."/>
            <person name="Park H.-S."/>
            <person name="Lee H.K."/>
            <person name="Oh T.K."/>
            <person name="Kim J.F."/>
        </authorList>
    </citation>
    <scope>NUCLEOTIDE SEQUENCE [LARGE SCALE GENOMIC DNA]</scope>
    <source>
        <strain evidence="2 3">KCTC 2396</strain>
    </source>
</reference>
<feature type="transmembrane region" description="Helical" evidence="1">
    <location>
        <begin position="53"/>
        <end position="73"/>
    </location>
</feature>
<keyword evidence="1" id="KW-0472">Membrane</keyword>
<proteinExistence type="predicted"/>
<sequence>MDFSAALVGLGIYLLLWEKLPDWGTWFNRFIASLPRPLVKLYEDWRCPYCSGFWIALALHGLTGMTTLGAAFHPPFEAAWLTTPTLWFLDALATATLILFGKLMLNALSGPALKGHQMTMEFKQARAEKTKSA</sequence>
<dbReference type="OrthoDB" id="7860961at2"/>
<keyword evidence="3" id="KW-1185">Reference proteome</keyword>
<name>Q2SJA7_HAHCH</name>
<protein>
    <submittedName>
        <fullName evidence="2">Uncharacterized protein</fullName>
    </submittedName>
</protein>
<keyword evidence="1" id="KW-1133">Transmembrane helix</keyword>
<dbReference type="Proteomes" id="UP000000238">
    <property type="component" value="Chromosome"/>
</dbReference>
<dbReference type="EMBL" id="CP000155">
    <property type="protein sequence ID" value="ABC29267.1"/>
    <property type="molecule type" value="Genomic_DNA"/>
</dbReference>
<accession>Q2SJA7</accession>
<dbReference type="AlphaFoldDB" id="Q2SJA7"/>
<evidence type="ECO:0000256" key="1">
    <source>
        <dbReference type="SAM" id="Phobius"/>
    </source>
</evidence>
<feature type="transmembrane region" description="Helical" evidence="1">
    <location>
        <begin position="85"/>
        <end position="105"/>
    </location>
</feature>
<dbReference type="HOGENOM" id="CLU_1903766_0_0_6"/>
<dbReference type="eggNOG" id="ENOG5032S75">
    <property type="taxonomic scope" value="Bacteria"/>
</dbReference>
<dbReference type="KEGG" id="hch:HCH_02460"/>
<evidence type="ECO:0000313" key="3">
    <source>
        <dbReference type="Proteomes" id="UP000000238"/>
    </source>
</evidence>
<organism evidence="2 3">
    <name type="scientific">Hahella chejuensis (strain KCTC 2396)</name>
    <dbReference type="NCBI Taxonomy" id="349521"/>
    <lineage>
        <taxon>Bacteria</taxon>
        <taxon>Pseudomonadati</taxon>
        <taxon>Pseudomonadota</taxon>
        <taxon>Gammaproteobacteria</taxon>
        <taxon>Oceanospirillales</taxon>
        <taxon>Hahellaceae</taxon>
        <taxon>Hahella</taxon>
    </lineage>
</organism>
<dbReference type="RefSeq" id="WP_011396336.1">
    <property type="nucleotide sequence ID" value="NC_007645.1"/>
</dbReference>
<evidence type="ECO:0000313" key="2">
    <source>
        <dbReference type="EMBL" id="ABC29267.1"/>
    </source>
</evidence>
<gene>
    <name evidence="2" type="ordered locus">HCH_02460</name>
</gene>